<dbReference type="PANTHER" id="PTHR10224:SF12">
    <property type="entry name" value="GLYOXALASE ELBB"/>
    <property type="match status" value="1"/>
</dbReference>
<accession>A0ABQ1H7F2</accession>
<keyword evidence="2" id="KW-1185">Reference proteome</keyword>
<dbReference type="Proteomes" id="UP000627464">
    <property type="component" value="Unassembled WGS sequence"/>
</dbReference>
<evidence type="ECO:0000313" key="1">
    <source>
        <dbReference type="EMBL" id="GGA62089.1"/>
    </source>
</evidence>
<gene>
    <name evidence="1" type="ORF">GCM10011328_41700</name>
</gene>
<protein>
    <submittedName>
        <fullName evidence="1">Glyoxalase</fullName>
    </submittedName>
</protein>
<dbReference type="PANTHER" id="PTHR10224">
    <property type="entry name" value="ES1 PROTEIN HOMOLOG, MITOCHONDRIAL"/>
    <property type="match status" value="1"/>
</dbReference>
<dbReference type="EMBL" id="BMFZ01000018">
    <property type="protein sequence ID" value="GGA62089.1"/>
    <property type="molecule type" value="Genomic_DNA"/>
</dbReference>
<evidence type="ECO:0000313" key="2">
    <source>
        <dbReference type="Proteomes" id="UP000627464"/>
    </source>
</evidence>
<sequence length="217" mass="23891">MKPVGVVLCGDDFHDKTGFLEAFWVLSALKKRGVKSQCIAINDSQLNVINEFFIKKEKEGFLITPESPFLPLSKIAFLKESVPKNFSALIFPGGFGAIRRFTTLETDGSDYTIDEELFTLAHGIHKQRKPLAFISQAGVLAPKLVDTEIRVTLGCDVDRAELLDAIGAEHVACPADDIVVNLEMKIVSTPGLLAEESDREAAVGIDKLVRCVMEWIK</sequence>
<dbReference type="RefSeq" id="WP_188475456.1">
    <property type="nucleotide sequence ID" value="NZ_BMFZ01000018.1"/>
</dbReference>
<dbReference type="InterPro" id="IPR029062">
    <property type="entry name" value="Class_I_gatase-like"/>
</dbReference>
<dbReference type="Gene3D" id="3.40.50.880">
    <property type="match status" value="1"/>
</dbReference>
<reference evidence="2" key="1">
    <citation type="journal article" date="2019" name="Int. J. Syst. Evol. Microbiol.">
        <title>The Global Catalogue of Microorganisms (GCM) 10K type strain sequencing project: providing services to taxonomists for standard genome sequencing and annotation.</title>
        <authorList>
            <consortium name="The Broad Institute Genomics Platform"/>
            <consortium name="The Broad Institute Genome Sequencing Center for Infectious Disease"/>
            <person name="Wu L."/>
            <person name="Ma J."/>
        </authorList>
    </citation>
    <scope>NUCLEOTIDE SEQUENCE [LARGE SCALE GENOMIC DNA]</scope>
    <source>
        <strain evidence="2">CGMCC 1.12806</strain>
    </source>
</reference>
<organism evidence="1 2">
    <name type="scientific">Hafnia psychrotolerans</name>
    <dbReference type="NCBI Taxonomy" id="1477018"/>
    <lineage>
        <taxon>Bacteria</taxon>
        <taxon>Pseudomonadati</taxon>
        <taxon>Pseudomonadota</taxon>
        <taxon>Gammaproteobacteria</taxon>
        <taxon>Enterobacterales</taxon>
        <taxon>Hafniaceae</taxon>
        <taxon>Hafnia</taxon>
    </lineage>
</organism>
<comment type="caution">
    <text evidence="1">The sequence shown here is derived from an EMBL/GenBank/DDBJ whole genome shotgun (WGS) entry which is preliminary data.</text>
</comment>
<name>A0ABQ1H7F2_9GAMM</name>
<proteinExistence type="predicted"/>
<dbReference type="SUPFAM" id="SSF52317">
    <property type="entry name" value="Class I glutamine amidotransferase-like"/>
    <property type="match status" value="1"/>
</dbReference>